<keyword evidence="3" id="KW-1185">Reference proteome</keyword>
<protein>
    <recommendedName>
        <fullName evidence="1">Integrase catalytic domain-containing protein</fullName>
    </recommendedName>
</protein>
<feature type="domain" description="Integrase catalytic" evidence="1">
    <location>
        <begin position="13"/>
        <end position="36"/>
    </location>
</feature>
<dbReference type="InterPro" id="IPR012337">
    <property type="entry name" value="RNaseH-like_sf"/>
</dbReference>
<dbReference type="Pfam" id="PF13683">
    <property type="entry name" value="rve_3"/>
    <property type="match status" value="1"/>
</dbReference>
<comment type="caution">
    <text evidence="2">The sequence shown here is derived from an EMBL/GenBank/DDBJ whole genome shotgun (WGS) entry which is preliminary data.</text>
</comment>
<gene>
    <name evidence="2" type="ORF">GCM10023189_32370</name>
</gene>
<evidence type="ECO:0000313" key="2">
    <source>
        <dbReference type="EMBL" id="GAA4459121.1"/>
    </source>
</evidence>
<dbReference type="Gene3D" id="3.30.420.10">
    <property type="entry name" value="Ribonuclease H-like superfamily/Ribonuclease H"/>
    <property type="match status" value="1"/>
</dbReference>
<evidence type="ECO:0000313" key="3">
    <source>
        <dbReference type="Proteomes" id="UP001501175"/>
    </source>
</evidence>
<dbReference type="SUPFAM" id="SSF53098">
    <property type="entry name" value="Ribonuclease H-like"/>
    <property type="match status" value="1"/>
</dbReference>
<dbReference type="EMBL" id="BAABHD010000030">
    <property type="protein sequence ID" value="GAA4459121.1"/>
    <property type="molecule type" value="Genomic_DNA"/>
</dbReference>
<organism evidence="2 3">
    <name type="scientific">Nibrella saemangeumensis</name>
    <dbReference type="NCBI Taxonomy" id="1084526"/>
    <lineage>
        <taxon>Bacteria</taxon>
        <taxon>Pseudomonadati</taxon>
        <taxon>Bacteroidota</taxon>
        <taxon>Cytophagia</taxon>
        <taxon>Cytophagales</taxon>
        <taxon>Spirosomataceae</taxon>
        <taxon>Nibrella</taxon>
    </lineage>
</organism>
<name>A0ABP8N3U0_9BACT</name>
<dbReference type="RefSeq" id="WP_345244905.1">
    <property type="nucleotide sequence ID" value="NZ_BAABHD010000030.1"/>
</dbReference>
<evidence type="ECO:0000259" key="1">
    <source>
        <dbReference type="Pfam" id="PF13683"/>
    </source>
</evidence>
<reference evidence="3" key="1">
    <citation type="journal article" date="2019" name="Int. J. Syst. Evol. Microbiol.">
        <title>The Global Catalogue of Microorganisms (GCM) 10K type strain sequencing project: providing services to taxonomists for standard genome sequencing and annotation.</title>
        <authorList>
            <consortium name="The Broad Institute Genomics Platform"/>
            <consortium name="The Broad Institute Genome Sequencing Center for Infectious Disease"/>
            <person name="Wu L."/>
            <person name="Ma J."/>
        </authorList>
    </citation>
    <scope>NUCLEOTIDE SEQUENCE [LARGE SCALE GENOMIC DNA]</scope>
    <source>
        <strain evidence="3">JCM 17927</strain>
    </source>
</reference>
<dbReference type="InterPro" id="IPR036397">
    <property type="entry name" value="RNaseH_sf"/>
</dbReference>
<sequence>MIGQYLTRFAQKYGIELRYIQPSKPMQNGLVERLNLNVFPTIAQVQAALDECGAARAVAGI</sequence>
<proteinExistence type="predicted"/>
<dbReference type="InterPro" id="IPR001584">
    <property type="entry name" value="Integrase_cat-core"/>
</dbReference>
<dbReference type="Proteomes" id="UP001501175">
    <property type="component" value="Unassembled WGS sequence"/>
</dbReference>
<accession>A0ABP8N3U0</accession>